<dbReference type="Gene3D" id="3.40.190.10">
    <property type="entry name" value="Periplasmic binding protein-like II"/>
    <property type="match status" value="2"/>
</dbReference>
<proteinExistence type="inferred from homology"/>
<dbReference type="Proteomes" id="UP000015620">
    <property type="component" value="Chromosome"/>
</dbReference>
<dbReference type="EMBL" id="CP004120">
    <property type="protein sequence ID" value="AGT43429.1"/>
    <property type="molecule type" value="Genomic_DNA"/>
</dbReference>
<keyword evidence="6" id="KW-1185">Reference proteome</keyword>
<dbReference type="HOGENOM" id="CLU_054373_2_0_12"/>
<evidence type="ECO:0000313" key="6">
    <source>
        <dbReference type="Proteomes" id="UP000015620"/>
    </source>
</evidence>
<evidence type="ECO:0000313" key="5">
    <source>
        <dbReference type="EMBL" id="AGT43429.1"/>
    </source>
</evidence>
<reference evidence="5 6" key="1">
    <citation type="journal article" date="2013" name="PLoS ONE">
        <title>Genome-Wide Relatedness of Treponema pedis, from Gingiva and Necrotic Skin Lesions of Pigs, with the Human Oral Pathogen Treponema denticola.</title>
        <authorList>
            <person name="Svartstrom O."/>
            <person name="Mushtaq M."/>
            <person name="Pringle M."/>
            <person name="Segerman B."/>
        </authorList>
    </citation>
    <scope>NUCLEOTIDE SEQUENCE [LARGE SCALE GENOMIC DNA]</scope>
    <source>
        <strain evidence="5">T A4</strain>
    </source>
</reference>
<evidence type="ECO:0000256" key="1">
    <source>
        <dbReference type="ARBA" id="ARBA00004418"/>
    </source>
</evidence>
<protein>
    <submittedName>
        <fullName evidence="5">Nitrate/sulfonate/bicarbonate ABC transporterperiplasmic components-like protein</fullName>
    </submittedName>
</protein>
<evidence type="ECO:0000256" key="2">
    <source>
        <dbReference type="ARBA" id="ARBA00010742"/>
    </source>
</evidence>
<dbReference type="Pfam" id="PF09084">
    <property type="entry name" value="NMT1"/>
    <property type="match status" value="1"/>
</dbReference>
<dbReference type="AlphaFoldDB" id="S6A893"/>
<feature type="domain" description="SsuA/THI5-like" evidence="4">
    <location>
        <begin position="74"/>
        <end position="274"/>
    </location>
</feature>
<dbReference type="PATRIC" id="fig|1291379.3.peg.930"/>
<evidence type="ECO:0000256" key="3">
    <source>
        <dbReference type="ARBA" id="ARBA00022729"/>
    </source>
</evidence>
<dbReference type="STRING" id="1291379.TPE_0933"/>
<evidence type="ECO:0000259" key="4">
    <source>
        <dbReference type="Pfam" id="PF09084"/>
    </source>
</evidence>
<keyword evidence="3" id="KW-0732">Signal</keyword>
<dbReference type="PANTHER" id="PTHR30024:SF47">
    <property type="entry name" value="TAURINE-BINDING PERIPLASMIC PROTEIN"/>
    <property type="match status" value="1"/>
</dbReference>
<accession>S6A893</accession>
<dbReference type="GO" id="GO:0042597">
    <property type="term" value="C:periplasmic space"/>
    <property type="evidence" value="ECO:0007669"/>
    <property type="project" value="UniProtKB-SubCell"/>
</dbReference>
<sequence length="344" mass="38153">MMLIILLAATACSKNEQTNSTVSAETIKMSISDVDLNDPNIDEMWKKEPRYGTPIQFAFNGGLCTSALGVNLVHGFFAKQGLTGEIKNMPSPFDALGTGKVDVMATHISESVVPAINGINMVFTSGVNTGCKTLFVLKDSAIKNTKDLEGQNVAIHDAIGGSDHNIILRFLARDSVDYSKVKFKNVETLTTIEAMKRGEIQASIFSDQFAQQFIDNGTLRAIRSITFDDDFKIEPCCILILNKDFVEQNPITAAKITKAHKEASYWMEENKKEAAEIISANNWGSVNPEVNQYFLETYNLKISDEATEKTLIDVINAYKTFGLIKKDADTTELLNKIWKPMRKN</sequence>
<dbReference type="InterPro" id="IPR015168">
    <property type="entry name" value="SsuA/THI5"/>
</dbReference>
<organism evidence="5 6">
    <name type="scientific">Treponema pedis str. T A4</name>
    <dbReference type="NCBI Taxonomy" id="1291379"/>
    <lineage>
        <taxon>Bacteria</taxon>
        <taxon>Pseudomonadati</taxon>
        <taxon>Spirochaetota</taxon>
        <taxon>Spirochaetia</taxon>
        <taxon>Spirochaetales</taxon>
        <taxon>Treponemataceae</taxon>
        <taxon>Treponema</taxon>
    </lineage>
</organism>
<gene>
    <name evidence="5" type="ORF">TPE_0933</name>
</gene>
<dbReference type="KEGG" id="tped:TPE_0933"/>
<name>S6A893_9SPIR</name>
<comment type="similarity">
    <text evidence="2">Belongs to the bacterial solute-binding protein SsuA/TauA family.</text>
</comment>
<dbReference type="SUPFAM" id="SSF53850">
    <property type="entry name" value="Periplasmic binding protein-like II"/>
    <property type="match status" value="1"/>
</dbReference>
<comment type="subcellular location">
    <subcellularLocation>
        <location evidence="1">Periplasm</location>
    </subcellularLocation>
</comment>
<dbReference type="PANTHER" id="PTHR30024">
    <property type="entry name" value="ALIPHATIC SULFONATES-BINDING PROTEIN-RELATED"/>
    <property type="match status" value="1"/>
</dbReference>